<dbReference type="InterPro" id="IPR016024">
    <property type="entry name" value="ARM-type_fold"/>
</dbReference>
<evidence type="ECO:0000313" key="3">
    <source>
        <dbReference type="Proteomes" id="UP000198280"/>
    </source>
</evidence>
<evidence type="ECO:0008006" key="4">
    <source>
        <dbReference type="Google" id="ProtNLM"/>
    </source>
</evidence>
<feature type="region of interest" description="Disordered" evidence="1">
    <location>
        <begin position="432"/>
        <end position="459"/>
    </location>
</feature>
<proteinExistence type="predicted"/>
<dbReference type="AlphaFoldDB" id="A0A239GAN4"/>
<keyword evidence="3" id="KW-1185">Reference proteome</keyword>
<gene>
    <name evidence="2" type="ORF">SAMN05216252_107306</name>
</gene>
<sequence length="459" mass="50786">MADHHLAALAHLSWNPSAPADVLLRLLKHDDQAIRRNVVQRGGLPLDVIDAILADPDPELRSEFALSANADPALRARLLDDPSPKVVMALAIGPIPYRKRVDPLPDRAYERLLAHPERRIRHETVNSRAVPGHLLAGLADHPDGPLRQAACRAWDLLTDNAKEALLHDDDLDVRRAAALRVCHQDAERTAWLVESLAGSWGRETVLRSGLLSRELAERLVADDHPGSVAANPSLPPDLVRRLAVHPDPRVRLVVSARPELTERQRAAVDYTVGPEDRLDVLDWVWEAQDDPDVLRRCATSAHTWLRRSAAVCPGLEPDLVELLSRDEDFAVRLLLCEFHPEPPPELLLDLYLNGTHRAVMMFVIHPRFPAAGLAARFADSTDPEERRLALADPELPAETLAEFARDPERRGAAARHPRVPVPLLRELLDDPDTTRLAAGNPSLPAEDMHRLLDGAGVPA</sequence>
<dbReference type="Proteomes" id="UP000198280">
    <property type="component" value="Unassembled WGS sequence"/>
</dbReference>
<dbReference type="Gene3D" id="1.25.10.10">
    <property type="entry name" value="Leucine-rich Repeat Variant"/>
    <property type="match status" value="2"/>
</dbReference>
<dbReference type="RefSeq" id="WP_089224729.1">
    <property type="nucleotide sequence ID" value="NZ_FZOF01000007.1"/>
</dbReference>
<accession>A0A239GAN4</accession>
<dbReference type="EMBL" id="FZOF01000007">
    <property type="protein sequence ID" value="SNS66131.1"/>
    <property type="molecule type" value="Genomic_DNA"/>
</dbReference>
<protein>
    <recommendedName>
        <fullName evidence="4">Leucine rich repeat variant</fullName>
    </recommendedName>
</protein>
<reference evidence="2 3" key="1">
    <citation type="submission" date="2017-06" db="EMBL/GenBank/DDBJ databases">
        <authorList>
            <person name="Kim H.J."/>
            <person name="Triplett B.A."/>
        </authorList>
    </citation>
    <scope>NUCLEOTIDE SEQUENCE [LARGE SCALE GENOMIC DNA]</scope>
    <source>
        <strain evidence="2 3">CGMCC 4.1858</strain>
    </source>
</reference>
<dbReference type="InterPro" id="IPR011989">
    <property type="entry name" value="ARM-like"/>
</dbReference>
<evidence type="ECO:0000313" key="2">
    <source>
        <dbReference type="EMBL" id="SNS66131.1"/>
    </source>
</evidence>
<organism evidence="2 3">
    <name type="scientific">Actinacidiphila glaucinigra</name>
    <dbReference type="NCBI Taxonomy" id="235986"/>
    <lineage>
        <taxon>Bacteria</taxon>
        <taxon>Bacillati</taxon>
        <taxon>Actinomycetota</taxon>
        <taxon>Actinomycetes</taxon>
        <taxon>Kitasatosporales</taxon>
        <taxon>Streptomycetaceae</taxon>
        <taxon>Actinacidiphila</taxon>
    </lineage>
</organism>
<evidence type="ECO:0000256" key="1">
    <source>
        <dbReference type="SAM" id="MobiDB-lite"/>
    </source>
</evidence>
<name>A0A239GAN4_9ACTN</name>
<dbReference type="SUPFAM" id="SSF48371">
    <property type="entry name" value="ARM repeat"/>
    <property type="match status" value="2"/>
</dbReference>
<dbReference type="OrthoDB" id="3699606at2"/>